<protein>
    <recommendedName>
        <fullName evidence="6">Major facilitator superfamily (MFS) profile domain-containing protein</fullName>
    </recommendedName>
</protein>
<evidence type="ECO:0000256" key="2">
    <source>
        <dbReference type="ARBA" id="ARBA00022692"/>
    </source>
</evidence>
<reference evidence="7" key="1">
    <citation type="submission" date="2020-11" db="EMBL/GenBank/DDBJ databases">
        <authorList>
            <person name="Tran Van P."/>
        </authorList>
    </citation>
    <scope>NUCLEOTIDE SEQUENCE</scope>
</reference>
<keyword evidence="8" id="KW-1185">Reference proteome</keyword>
<dbReference type="Pfam" id="PF00083">
    <property type="entry name" value="Sugar_tr"/>
    <property type="match status" value="1"/>
</dbReference>
<dbReference type="Gene3D" id="1.20.1250.20">
    <property type="entry name" value="MFS general substrate transporter like domains"/>
    <property type="match status" value="1"/>
</dbReference>
<dbReference type="AlphaFoldDB" id="A0A7R9BZQ6"/>
<evidence type="ECO:0000256" key="1">
    <source>
        <dbReference type="ARBA" id="ARBA00004141"/>
    </source>
</evidence>
<evidence type="ECO:0000256" key="5">
    <source>
        <dbReference type="SAM" id="Phobius"/>
    </source>
</evidence>
<evidence type="ECO:0000259" key="6">
    <source>
        <dbReference type="PROSITE" id="PS50850"/>
    </source>
</evidence>
<dbReference type="EMBL" id="CAJPEX010008442">
    <property type="protein sequence ID" value="CAG0924650.1"/>
    <property type="molecule type" value="Genomic_DNA"/>
</dbReference>
<dbReference type="PANTHER" id="PTHR48021:SF1">
    <property type="entry name" value="GH07001P-RELATED"/>
    <property type="match status" value="1"/>
</dbReference>
<dbReference type="GO" id="GO:0016020">
    <property type="term" value="C:membrane"/>
    <property type="evidence" value="ECO:0007669"/>
    <property type="project" value="UniProtKB-SubCell"/>
</dbReference>
<evidence type="ECO:0000256" key="4">
    <source>
        <dbReference type="ARBA" id="ARBA00023136"/>
    </source>
</evidence>
<dbReference type="OrthoDB" id="6346465at2759"/>
<comment type="subcellular location">
    <subcellularLocation>
        <location evidence="1">Membrane</location>
        <topology evidence="1">Multi-pass membrane protein</topology>
    </subcellularLocation>
</comment>
<dbReference type="SUPFAM" id="SSF103473">
    <property type="entry name" value="MFS general substrate transporter"/>
    <property type="match status" value="1"/>
</dbReference>
<evidence type="ECO:0000313" key="7">
    <source>
        <dbReference type="EMBL" id="CAD7284498.1"/>
    </source>
</evidence>
<feature type="transmembrane region" description="Helical" evidence="5">
    <location>
        <begin position="50"/>
        <end position="71"/>
    </location>
</feature>
<organism evidence="7">
    <name type="scientific">Notodromas monacha</name>
    <dbReference type="NCBI Taxonomy" id="399045"/>
    <lineage>
        <taxon>Eukaryota</taxon>
        <taxon>Metazoa</taxon>
        <taxon>Ecdysozoa</taxon>
        <taxon>Arthropoda</taxon>
        <taxon>Crustacea</taxon>
        <taxon>Oligostraca</taxon>
        <taxon>Ostracoda</taxon>
        <taxon>Podocopa</taxon>
        <taxon>Podocopida</taxon>
        <taxon>Cypridocopina</taxon>
        <taxon>Cypridoidea</taxon>
        <taxon>Cyprididae</taxon>
        <taxon>Notodromas</taxon>
    </lineage>
</organism>
<keyword evidence="3 5" id="KW-1133">Transmembrane helix</keyword>
<dbReference type="InterPro" id="IPR036259">
    <property type="entry name" value="MFS_trans_sf"/>
</dbReference>
<keyword evidence="2 5" id="KW-0812">Transmembrane</keyword>
<dbReference type="PANTHER" id="PTHR48021">
    <property type="match status" value="1"/>
</dbReference>
<feature type="domain" description="Major facilitator superfamily (MFS) profile" evidence="6">
    <location>
        <begin position="1"/>
        <end position="137"/>
    </location>
</feature>
<dbReference type="InterPro" id="IPR050549">
    <property type="entry name" value="MFS_Trehalose_Transporter"/>
</dbReference>
<dbReference type="InterPro" id="IPR005828">
    <property type="entry name" value="MFS_sugar_transport-like"/>
</dbReference>
<dbReference type="PROSITE" id="PS50850">
    <property type="entry name" value="MFS"/>
    <property type="match status" value="1"/>
</dbReference>
<dbReference type="EMBL" id="OA890479">
    <property type="protein sequence ID" value="CAD7284498.1"/>
    <property type="molecule type" value="Genomic_DNA"/>
</dbReference>
<dbReference type="GO" id="GO:0022857">
    <property type="term" value="F:transmembrane transporter activity"/>
    <property type="evidence" value="ECO:0007669"/>
    <property type="project" value="InterPro"/>
</dbReference>
<name>A0A7R9BZQ6_9CRUS</name>
<evidence type="ECO:0000313" key="8">
    <source>
        <dbReference type="Proteomes" id="UP000678499"/>
    </source>
</evidence>
<keyword evidence="4 5" id="KW-0472">Membrane</keyword>
<dbReference type="InterPro" id="IPR020846">
    <property type="entry name" value="MFS_dom"/>
</dbReference>
<dbReference type="Proteomes" id="UP000678499">
    <property type="component" value="Unassembled WGS sequence"/>
</dbReference>
<proteinExistence type="predicted"/>
<feature type="transmembrane region" description="Helical" evidence="5">
    <location>
        <begin position="115"/>
        <end position="133"/>
    </location>
</feature>
<sequence length="165" mass="18331">MMDKIGRKRCIAISGIVMAVSQAGLGVYSFCEATPGLEHFVVQYNWMPVALLTITQVGFNFCMATLVFVLVGEIIPVQIKNYVSGFLNAAIECTNSAALESFHYMVMDLGMHGTLWVYSGMCLFVVVFLNLTLTETSGKTLREIERKMTNLKPLPIPAENKFAKY</sequence>
<accession>A0A7R9BZQ6</accession>
<gene>
    <name evidence="7" type="ORF">NMOB1V02_LOCUS12104</name>
</gene>
<evidence type="ECO:0000256" key="3">
    <source>
        <dbReference type="ARBA" id="ARBA00022989"/>
    </source>
</evidence>